<organism evidence="2 4">
    <name type="scientific">Vanilla planifolia</name>
    <name type="common">Vanilla</name>
    <dbReference type="NCBI Taxonomy" id="51239"/>
    <lineage>
        <taxon>Eukaryota</taxon>
        <taxon>Viridiplantae</taxon>
        <taxon>Streptophyta</taxon>
        <taxon>Embryophyta</taxon>
        <taxon>Tracheophyta</taxon>
        <taxon>Spermatophyta</taxon>
        <taxon>Magnoliopsida</taxon>
        <taxon>Liliopsida</taxon>
        <taxon>Asparagales</taxon>
        <taxon>Orchidaceae</taxon>
        <taxon>Vanilloideae</taxon>
        <taxon>Vanilleae</taxon>
        <taxon>Vanilla</taxon>
    </lineage>
</organism>
<dbReference type="Proteomes" id="UP000639772">
    <property type="component" value="Chromosome 10"/>
</dbReference>
<dbReference type="GO" id="GO:0016020">
    <property type="term" value="C:membrane"/>
    <property type="evidence" value="ECO:0007669"/>
    <property type="project" value="InterPro"/>
</dbReference>
<evidence type="ECO:0000313" key="3">
    <source>
        <dbReference type="EMBL" id="KAG0465070.1"/>
    </source>
</evidence>
<dbReference type="EMBL" id="JADCNL010000010">
    <property type="protein sequence ID" value="KAG0463705.1"/>
    <property type="molecule type" value="Genomic_DNA"/>
</dbReference>
<dbReference type="Proteomes" id="UP000636800">
    <property type="component" value="Chromosome 10"/>
</dbReference>
<evidence type="ECO:0000256" key="1">
    <source>
        <dbReference type="SAM" id="Phobius"/>
    </source>
</evidence>
<comment type="caution">
    <text evidence="2">The sequence shown here is derived from an EMBL/GenBank/DDBJ whole genome shotgun (WGS) entry which is preliminary data.</text>
</comment>
<dbReference type="EMBL" id="JADCNM010000010">
    <property type="protein sequence ID" value="KAG0465070.1"/>
    <property type="molecule type" value="Genomic_DNA"/>
</dbReference>
<sequence>MAKPSFVAQNLNHNSRHSFQLSNSSIDVFLPILRPRKKLDLSRRRLPSQALGVRCSFRSITPPSLPSNHLRGFTRESLFFASLSTLSIGHLTIPIRAVVSGMGKCLDIYSGVLMVRVLLSWFPNLPWECQPFSAIRDLCDPYLDLFRNIIPPIFGNLDVSPIFAFTILGVIVSILKGTPGVC</sequence>
<evidence type="ECO:0000313" key="2">
    <source>
        <dbReference type="EMBL" id="KAG0463705.1"/>
    </source>
</evidence>
<keyword evidence="1" id="KW-1133">Transmembrane helix</keyword>
<keyword evidence="1" id="KW-0472">Membrane</keyword>
<dbReference type="Pfam" id="PF02325">
    <property type="entry name" value="CCB3_YggT"/>
    <property type="match status" value="1"/>
</dbReference>
<dbReference type="OrthoDB" id="2066at2759"/>
<accession>A0A835UK55</accession>
<protein>
    <submittedName>
        <fullName evidence="2">Uncharacterized protein</fullName>
    </submittedName>
</protein>
<keyword evidence="4" id="KW-1185">Reference proteome</keyword>
<feature type="transmembrane region" description="Helical" evidence="1">
    <location>
        <begin position="153"/>
        <end position="175"/>
    </location>
</feature>
<dbReference type="PANTHER" id="PTHR33219">
    <property type="entry name" value="YLMG HOMOLOG PROTEIN 2, CHLOROPLASTIC"/>
    <property type="match status" value="1"/>
</dbReference>
<dbReference type="PANTHER" id="PTHR33219:SF10">
    <property type="entry name" value="OS07G0185300 PROTEIN"/>
    <property type="match status" value="1"/>
</dbReference>
<name>A0A835UK55_VANPL</name>
<dbReference type="GO" id="GO:0009507">
    <property type="term" value="C:chloroplast"/>
    <property type="evidence" value="ECO:0007669"/>
    <property type="project" value="TreeGrafter"/>
</dbReference>
<reference evidence="4 5" key="1">
    <citation type="journal article" date="2020" name="Nat. Food">
        <title>A phased Vanilla planifolia genome enables genetic improvement of flavour and production.</title>
        <authorList>
            <person name="Hasing T."/>
            <person name="Tang H."/>
            <person name="Brym M."/>
            <person name="Khazi F."/>
            <person name="Huang T."/>
            <person name="Chambers A.H."/>
        </authorList>
    </citation>
    <scope>NUCLEOTIDE SEQUENCE [LARGE SCALE GENOMIC DNA]</scope>
    <source>
        <tissue evidence="2">Leaf</tissue>
    </source>
</reference>
<dbReference type="GO" id="GO:0010020">
    <property type="term" value="P:chloroplast fission"/>
    <property type="evidence" value="ECO:0007669"/>
    <property type="project" value="TreeGrafter"/>
</dbReference>
<keyword evidence="1" id="KW-0812">Transmembrane</keyword>
<evidence type="ECO:0000313" key="5">
    <source>
        <dbReference type="Proteomes" id="UP000639772"/>
    </source>
</evidence>
<gene>
    <name evidence="3" type="ORF">HPP92_019234</name>
    <name evidence="2" type="ORF">HPP92_019774</name>
</gene>
<dbReference type="AlphaFoldDB" id="A0A835UK55"/>
<dbReference type="InterPro" id="IPR003425">
    <property type="entry name" value="CCB3/YggT"/>
</dbReference>
<feature type="transmembrane region" description="Helical" evidence="1">
    <location>
        <begin position="78"/>
        <end position="99"/>
    </location>
</feature>
<evidence type="ECO:0000313" key="4">
    <source>
        <dbReference type="Proteomes" id="UP000636800"/>
    </source>
</evidence>
<proteinExistence type="predicted"/>